<evidence type="ECO:0000259" key="2">
    <source>
        <dbReference type="Pfam" id="PF05193"/>
    </source>
</evidence>
<dbReference type="GO" id="GO:0046872">
    <property type="term" value="F:metal ion binding"/>
    <property type="evidence" value="ECO:0007669"/>
    <property type="project" value="InterPro"/>
</dbReference>
<reference evidence="4" key="1">
    <citation type="submission" date="2017-02" db="EMBL/GenBank/DDBJ databases">
        <authorList>
            <person name="Varghese N."/>
            <person name="Submissions S."/>
        </authorList>
    </citation>
    <scope>NUCLEOTIDE SEQUENCE [LARGE SCALE GENOMIC DNA]</scope>
    <source>
        <strain evidence="4">ATCC 25662</strain>
    </source>
</reference>
<evidence type="ECO:0000259" key="1">
    <source>
        <dbReference type="Pfam" id="PF00675"/>
    </source>
</evidence>
<dbReference type="InterPro" id="IPR011765">
    <property type="entry name" value="Pept_M16_N"/>
</dbReference>
<name>A0A1T4NFX1_9FIRM</name>
<evidence type="ECO:0000313" key="4">
    <source>
        <dbReference type="Proteomes" id="UP000243297"/>
    </source>
</evidence>
<dbReference type="Pfam" id="PF05193">
    <property type="entry name" value="Peptidase_M16_C"/>
    <property type="match status" value="1"/>
</dbReference>
<dbReference type="SUPFAM" id="SSF63411">
    <property type="entry name" value="LuxS/MPP-like metallohydrolase"/>
    <property type="match status" value="2"/>
</dbReference>
<dbReference type="AlphaFoldDB" id="A0A1T4NFX1"/>
<dbReference type="Pfam" id="PF00675">
    <property type="entry name" value="Peptidase_M16"/>
    <property type="match status" value="1"/>
</dbReference>
<dbReference type="Gene3D" id="3.30.830.10">
    <property type="entry name" value="Metalloenzyme, LuxS/M16 peptidase-like"/>
    <property type="match status" value="2"/>
</dbReference>
<dbReference type="PANTHER" id="PTHR11851:SF134">
    <property type="entry name" value="ZINC-DEPENDENT PROTEASE"/>
    <property type="match status" value="1"/>
</dbReference>
<evidence type="ECO:0000313" key="3">
    <source>
        <dbReference type="EMBL" id="SJZ78170.1"/>
    </source>
</evidence>
<feature type="domain" description="Peptidase M16 C-terminal" evidence="2">
    <location>
        <begin position="182"/>
        <end position="360"/>
    </location>
</feature>
<dbReference type="Proteomes" id="UP000243297">
    <property type="component" value="Unassembled WGS sequence"/>
</dbReference>
<protein>
    <submittedName>
        <fullName evidence="3">Predicted Zn-dependent peptidase</fullName>
    </submittedName>
</protein>
<dbReference type="PANTHER" id="PTHR11851">
    <property type="entry name" value="METALLOPROTEASE"/>
    <property type="match status" value="1"/>
</dbReference>
<dbReference type="EMBL" id="FUWY01000004">
    <property type="protein sequence ID" value="SJZ78170.1"/>
    <property type="molecule type" value="Genomic_DNA"/>
</dbReference>
<accession>A0A1T4NFX1</accession>
<gene>
    <name evidence="3" type="ORF">SAMN02745191_1616</name>
</gene>
<dbReference type="NCBIfam" id="NF047421">
    <property type="entry name" value="YfmH_fam"/>
    <property type="match status" value="1"/>
</dbReference>
<sequence>MNKLKNTLNEMIYTDTCDNGLKIVVWHKPDFATTACLFATPYGSLDSSQKTSDNQILSFPEGIAHFLEHKLFESEEGDVMNEYSALGANVNAFTSYNETVYYFDTSDEDVDKPLNLLLDFVQDLRITEQSVEKEKGIICQELNMYLEMPDSRLIFETFKSMYKNHPIKNDIGGTCDSVNKTTKQDLETCYSLNYHPQKMTLIAVTPKNPEMIIQLIKENQARKTFPEFKEIKRYFDKEPNEVLLQEKIIHMDVQNQKTCIGFKFSGLNQTDLNRVKTDWAFRFIFESHFTTMNPDYQKWITNHKISPYFDYESEFSKDYALTLFFDEGINEKEFEQFILDEIQTLKEKGISKEALMQLKNRSLGETLSVFNQPDNITVQYFRHELTGVNMFETIDVIKNLTVEDCNEIVKEMDFSNYSISIIKSAQ</sequence>
<organism evidence="3 4">
    <name type="scientific">Anaerorhabdus furcosa</name>
    <dbReference type="NCBI Taxonomy" id="118967"/>
    <lineage>
        <taxon>Bacteria</taxon>
        <taxon>Bacillati</taxon>
        <taxon>Bacillota</taxon>
        <taxon>Erysipelotrichia</taxon>
        <taxon>Erysipelotrichales</taxon>
        <taxon>Erysipelotrichaceae</taxon>
        <taxon>Anaerorhabdus</taxon>
    </lineage>
</organism>
<keyword evidence="4" id="KW-1185">Reference proteome</keyword>
<feature type="domain" description="Peptidase M16 N-terminal" evidence="1">
    <location>
        <begin position="61"/>
        <end position="173"/>
    </location>
</feature>
<dbReference type="OrthoDB" id="9811314at2"/>
<proteinExistence type="predicted"/>
<dbReference type="STRING" id="118967.SAMN02745191_1616"/>
<dbReference type="InterPro" id="IPR007863">
    <property type="entry name" value="Peptidase_M16_C"/>
</dbReference>
<dbReference type="RefSeq" id="WP_078712010.1">
    <property type="nucleotide sequence ID" value="NZ_FUWY01000004.1"/>
</dbReference>
<dbReference type="InterPro" id="IPR011249">
    <property type="entry name" value="Metalloenz_LuxS/M16"/>
</dbReference>
<dbReference type="InterPro" id="IPR050361">
    <property type="entry name" value="MPP/UQCRC_Complex"/>
</dbReference>